<dbReference type="AlphaFoldDB" id="A0A484FYE4"/>
<dbReference type="InterPro" id="IPR057678">
    <property type="entry name" value="DUF7918"/>
</dbReference>
<evidence type="ECO:0000259" key="1">
    <source>
        <dbReference type="Pfam" id="PF25534"/>
    </source>
</evidence>
<feature type="domain" description="DUF7918" evidence="1">
    <location>
        <begin position="23"/>
        <end position="242"/>
    </location>
</feature>
<reference evidence="3" key="2">
    <citation type="journal article" date="2019" name="Mol. Plant Microbe Interact.">
        <title>Genome sequence resources for four phytopathogenic fungi from the Colletotrichum orbiculare species complex.</title>
        <authorList>
            <person name="Gan P."/>
            <person name="Tsushima A."/>
            <person name="Narusaka M."/>
            <person name="Narusaka Y."/>
            <person name="Takano Y."/>
            <person name="Kubo Y."/>
            <person name="Shirasu K."/>
        </authorList>
    </citation>
    <scope>GENOME REANNOTATION</scope>
    <source>
        <strain evidence="3">104-T / ATCC 96160 / CBS 514.97 / LARS 414 / MAFF 240422</strain>
    </source>
</reference>
<dbReference type="PANTHER" id="PTHR36223">
    <property type="entry name" value="BETA-LACTAMASE-TYPE TRANSPEPTIDASE FOLD DOMAIN CONTAINING PROTEIN"/>
    <property type="match status" value="1"/>
</dbReference>
<gene>
    <name evidence="2" type="ORF">Cob_v003690</name>
</gene>
<keyword evidence="3" id="KW-1185">Reference proteome</keyword>
<comment type="caution">
    <text evidence="2">The sequence shown here is derived from an EMBL/GenBank/DDBJ whole genome shotgun (WGS) entry which is preliminary data.</text>
</comment>
<evidence type="ECO:0000313" key="2">
    <source>
        <dbReference type="EMBL" id="TDZ23489.1"/>
    </source>
</evidence>
<protein>
    <recommendedName>
        <fullName evidence="1">DUF7918 domain-containing protein</fullName>
    </recommendedName>
</protein>
<accession>A0A484FYE4</accession>
<dbReference type="OrthoDB" id="3364132at2759"/>
<sequence>MRSSAGLFKMAIIDTLPAVNVSVRLQSSFSDAAEYPDFNPRENNEVYLDAFERCSLNYIQSQGGTPYSIHIDVIDDPSLDQWIYGSCGLLFLLFIDGQFMGKRFCHNDDFHRGRWHSAFRGKRHPNENGSALVQKDFQFQSVTTVEDDPSVQQMRHARDLGLIHVKEPTSSEHFEIPEEALKGRPISHGTSFAQAYEVPIRPPRRASRAAFEKIVSGPLLATYDFKYRSRAALQIENIIQRDASPEPDRGYRMESGHHDGPAVSIWEDFEDYDAERLAQERLSYMEDEGIQINSEKRGFEDYCDLTQNDYQEARHYKIVKLNSGQVAIDLTLDD</sequence>
<dbReference type="Proteomes" id="UP000014480">
    <property type="component" value="Unassembled WGS sequence"/>
</dbReference>
<name>A0A484FYE4_COLOR</name>
<dbReference type="EMBL" id="AMCV02000006">
    <property type="protein sequence ID" value="TDZ23489.1"/>
    <property type="molecule type" value="Genomic_DNA"/>
</dbReference>
<reference evidence="3" key="1">
    <citation type="journal article" date="2013" name="New Phytol.">
        <title>Comparative genomic and transcriptomic analyses reveal the hemibiotrophic stage shift of Colletotrichum fungi.</title>
        <authorList>
            <person name="Gan P."/>
            <person name="Ikeda K."/>
            <person name="Irieda H."/>
            <person name="Narusaka M."/>
            <person name="O'Connell R.J."/>
            <person name="Narusaka Y."/>
            <person name="Takano Y."/>
            <person name="Kubo Y."/>
            <person name="Shirasu K."/>
        </authorList>
    </citation>
    <scope>NUCLEOTIDE SEQUENCE [LARGE SCALE GENOMIC DNA]</scope>
    <source>
        <strain evidence="3">104-T / ATCC 96160 / CBS 514.97 / LARS 414 / MAFF 240422</strain>
    </source>
</reference>
<dbReference type="PANTHER" id="PTHR36223:SF1">
    <property type="entry name" value="TRANSCRIPTION ELONGATION FACTOR EAF N-TERMINAL DOMAIN-CONTAINING PROTEIN"/>
    <property type="match status" value="1"/>
</dbReference>
<proteinExistence type="predicted"/>
<evidence type="ECO:0000313" key="3">
    <source>
        <dbReference type="Proteomes" id="UP000014480"/>
    </source>
</evidence>
<dbReference type="STRING" id="1213857.A0A484FYE4"/>
<organism evidence="2 3">
    <name type="scientific">Colletotrichum orbiculare (strain 104-T / ATCC 96160 / CBS 514.97 / LARS 414 / MAFF 240422)</name>
    <name type="common">Cucumber anthracnose fungus</name>
    <name type="synonym">Colletotrichum lagenarium</name>
    <dbReference type="NCBI Taxonomy" id="1213857"/>
    <lineage>
        <taxon>Eukaryota</taxon>
        <taxon>Fungi</taxon>
        <taxon>Dikarya</taxon>
        <taxon>Ascomycota</taxon>
        <taxon>Pezizomycotina</taxon>
        <taxon>Sordariomycetes</taxon>
        <taxon>Hypocreomycetidae</taxon>
        <taxon>Glomerellales</taxon>
        <taxon>Glomerellaceae</taxon>
        <taxon>Colletotrichum</taxon>
        <taxon>Colletotrichum orbiculare species complex</taxon>
    </lineage>
</organism>
<dbReference type="Pfam" id="PF25534">
    <property type="entry name" value="DUF7918"/>
    <property type="match status" value="1"/>
</dbReference>